<dbReference type="CDD" id="cd14825">
    <property type="entry name" value="TRAPPC2_sedlin"/>
    <property type="match status" value="1"/>
</dbReference>
<dbReference type="Proteomes" id="UP000186303">
    <property type="component" value="Chromosome 6"/>
</dbReference>
<gene>
    <name evidence="2" type="ORF">MSYG_3726</name>
</gene>
<reference evidence="3" key="1">
    <citation type="journal article" date="2017" name="Nucleic Acids Res.">
        <title>Proteogenomics produces comprehensive and highly accurate protein-coding gene annotation in a complete genome assembly of Malassezia sympodialis.</title>
        <authorList>
            <person name="Zhu Y."/>
            <person name="Engstroem P.G."/>
            <person name="Tellgren-Roth C."/>
            <person name="Baudo C.D."/>
            <person name="Kennell J.C."/>
            <person name="Sun S."/>
            <person name="Billmyre R.B."/>
            <person name="Schroeder M.S."/>
            <person name="Andersson A."/>
            <person name="Holm T."/>
            <person name="Sigurgeirsson B."/>
            <person name="Wu G."/>
            <person name="Sankaranarayanan S.R."/>
            <person name="Siddharthan R."/>
            <person name="Sanyal K."/>
            <person name="Lundeberg J."/>
            <person name="Nystedt B."/>
            <person name="Boekhout T."/>
            <person name="Dawson T.L. Jr."/>
            <person name="Heitman J."/>
            <person name="Scheynius A."/>
            <person name="Lehtioe J."/>
        </authorList>
    </citation>
    <scope>NUCLEOTIDE SEQUENCE [LARGE SCALE GENOMIC DNA]</scope>
    <source>
        <strain evidence="3">ATCC 42132</strain>
    </source>
</reference>
<dbReference type="Gene3D" id="3.30.450.70">
    <property type="match status" value="1"/>
</dbReference>
<sequence>MSYYFCIVGTRDNLLYESELSLPGTTAASSSGAGPSASAGGAGSSESHRTSSVFGFTSALGHWSGGFRMPLRQASETKEEAGLATPSAVHERHILQMIAHGSLDMLEDRQFLDNDIYFKNIDRINDWNVSLFCVPGNVKLILLHQHKHDEGIRLFLMDAWELWLKSMMNPFQDLDAPIRSRSFDVRLRASARKHL</sequence>
<keyword evidence="3" id="KW-1185">Reference proteome</keyword>
<protein>
    <submittedName>
        <fullName evidence="2">Similar to S.cerevisiae protein TRS20 (Core component of transport protein particle (TRAPP) complexes I-III)</fullName>
    </submittedName>
</protein>
<evidence type="ECO:0000256" key="1">
    <source>
        <dbReference type="SAM" id="MobiDB-lite"/>
    </source>
</evidence>
<name>A0A1M8AAM1_MALS4</name>
<dbReference type="VEuPathDB" id="FungiDB:MSYG_3726"/>
<dbReference type="OrthoDB" id="10252102at2759"/>
<evidence type="ECO:0000313" key="2">
    <source>
        <dbReference type="EMBL" id="SHO79377.1"/>
    </source>
</evidence>
<dbReference type="GO" id="GO:0006888">
    <property type="term" value="P:endoplasmic reticulum to Golgi vesicle-mediated transport"/>
    <property type="evidence" value="ECO:0007669"/>
    <property type="project" value="InterPro"/>
</dbReference>
<dbReference type="GO" id="GO:0005737">
    <property type="term" value="C:cytoplasm"/>
    <property type="evidence" value="ECO:0007669"/>
    <property type="project" value="GOC"/>
</dbReference>
<evidence type="ECO:0000313" key="3">
    <source>
        <dbReference type="Proteomes" id="UP000186303"/>
    </source>
</evidence>
<dbReference type="Pfam" id="PF04628">
    <property type="entry name" value="Sedlin_N"/>
    <property type="match status" value="1"/>
</dbReference>
<dbReference type="SUPFAM" id="SSF64356">
    <property type="entry name" value="SNARE-like"/>
    <property type="match status" value="1"/>
</dbReference>
<dbReference type="STRING" id="1230383.A0A1M8AAM1"/>
<organism evidence="2 3">
    <name type="scientific">Malassezia sympodialis (strain ATCC 42132)</name>
    <name type="common">Atopic eczema-associated yeast</name>
    <dbReference type="NCBI Taxonomy" id="1230383"/>
    <lineage>
        <taxon>Eukaryota</taxon>
        <taxon>Fungi</taxon>
        <taxon>Dikarya</taxon>
        <taxon>Basidiomycota</taxon>
        <taxon>Ustilaginomycotina</taxon>
        <taxon>Malasseziomycetes</taxon>
        <taxon>Malasseziales</taxon>
        <taxon>Malasseziaceae</taxon>
        <taxon>Malassezia</taxon>
    </lineage>
</organism>
<dbReference type="PANTHER" id="PTHR12403">
    <property type="entry name" value="TRAFFICKING PROTEIN PARTICLE COMPLEX SUBUNIT 2"/>
    <property type="match status" value="1"/>
</dbReference>
<accession>A0A1M8AAM1</accession>
<feature type="region of interest" description="Disordered" evidence="1">
    <location>
        <begin position="26"/>
        <end position="46"/>
    </location>
</feature>
<dbReference type="InterPro" id="IPR006722">
    <property type="entry name" value="Sedlin"/>
</dbReference>
<dbReference type="AlphaFoldDB" id="A0A1M8AAM1"/>
<dbReference type="InterPro" id="IPR011012">
    <property type="entry name" value="Longin-like_dom_sf"/>
</dbReference>
<proteinExistence type="predicted"/>
<dbReference type="EMBL" id="LT671826">
    <property type="protein sequence ID" value="SHO79377.1"/>
    <property type="molecule type" value="Genomic_DNA"/>
</dbReference>
<feature type="compositionally biased region" description="Low complexity" evidence="1">
    <location>
        <begin position="26"/>
        <end position="39"/>
    </location>
</feature>
<dbReference type="OMA" id="NPFHELN"/>